<evidence type="ECO:0000256" key="2">
    <source>
        <dbReference type="ARBA" id="ARBA00022574"/>
    </source>
</evidence>
<dbReference type="PRINTS" id="PR01547">
    <property type="entry name" value="YEAST176DUF"/>
</dbReference>
<feature type="domain" description="Raptor N-terminal CASPase-like" evidence="5">
    <location>
        <begin position="31"/>
        <end position="184"/>
    </location>
</feature>
<dbReference type="InterPro" id="IPR036322">
    <property type="entry name" value="WD40_repeat_dom_sf"/>
</dbReference>
<dbReference type="SUPFAM" id="SSF48371">
    <property type="entry name" value="ARM repeat"/>
    <property type="match status" value="1"/>
</dbReference>
<reference evidence="6" key="1">
    <citation type="submission" date="2020-05" db="EMBL/GenBank/DDBJ databases">
        <title>Phylogenomic resolution of chytrid fungi.</title>
        <authorList>
            <person name="Stajich J.E."/>
            <person name="Amses K."/>
            <person name="Simmons R."/>
            <person name="Seto K."/>
            <person name="Myers J."/>
            <person name="Bonds A."/>
            <person name="Quandt C.A."/>
            <person name="Barry K."/>
            <person name="Liu P."/>
            <person name="Grigoriev I."/>
            <person name="Longcore J.E."/>
            <person name="James T.Y."/>
        </authorList>
    </citation>
    <scope>NUCLEOTIDE SEQUENCE</scope>
    <source>
        <strain evidence="6">JEL0513</strain>
    </source>
</reference>
<dbReference type="Pfam" id="PF14538">
    <property type="entry name" value="Raptor_N"/>
    <property type="match status" value="1"/>
</dbReference>
<dbReference type="SMART" id="SM01302">
    <property type="entry name" value="Raptor_N"/>
    <property type="match status" value="1"/>
</dbReference>
<evidence type="ECO:0000256" key="4">
    <source>
        <dbReference type="PROSITE-ProRule" id="PRU00221"/>
    </source>
</evidence>
<sequence length="1301" mass="143938">MFLVDRRHEACGVPLHSYFDDKTQDWRMRERLKTVSVALVLCLNIGIDPPDLLKTSPCAKLECWVDPLSLPPQKALEAIGKNLQQQYEVWQPRSRYKQLLDPSVDETKKTCLSLRRNAKDERILFHYNGHGVPKPTRGGEIWVFNKSYTQYLPCSIYDIQSWLGSPCIYVFDCSNAGNILLAFDRFADQRDEEASKIPENEDIPYVSMKECILLVACGPNDTLPMNPDLPADLFTCCLTTPIEIALRWFVSQNPLLQNINADMIMKIPGQLNDRRTPLGELNWIFTAITDTIAWNMLPHDLFKKLFRQDLMVAALFRNFLLAERIMRFYNCTPQSSPVLPSTHQHPLWLSWDLAAEMSLYQLPDLLKNPSAQYQHSSFFSEQLTAFEVWLSKGPIAKSHPEQLPVVLQVLLSQVHRLRALMLLSRFLDLGPWSVKLALSVGIFPYVLKLLQSPAAELKPVLVFIWAKILALDNTCQNDLLKDNGFTYFINILTSVNNPVIPNMSEHRAMCAFILSVFCHNFRFAQEACLKNDLLMTLSLHLNDGDSLLRQWTSICISKLIENYPQARELCLKEALHERLLALLSDTNSEVRSAAILAVSSLIQDVKNDLPRNNTTVDNCICHVIIHGLADASPIVRKELVILLSRAVNINMDRVLAAAAETIAEDRQNSANAILVNLDTMTVPSSNEHGIFTSIYKSLLALSVDAFPLVAALASHVIDKIHTTLILTNKVKFISAFPSTASPTPPQLALAAAKRTSTSSTISAISHISNSSNNSINSNNNVVPVPIASSTSMIGNAQQQHYQFIRRTGTPSSTELAGSFGAGGGGGAGGSLYSSSPASSNIMKRTSSFVNPFKSLQGLASLVTFPVVNVNLGGGGSGGGGSEKNGDGSAGEDGAIEGFITGFAMDGRLARFENERIEAGVSYGSSGGGGGGNGGAGGKIDLQKCLSHHIIINGTMGSDGKPESNILLKSCFYEWSLEYFREPQMKVPDADDPGSLQYNQKLWRHQQNEKYSTSSLLKTSDSELLKFDHQVNLLHSNNKPGTHLYFHPFEPHLLASDDADGVIVYNWEDGSRINWFSNSNPPKTRITSLQFINENDIALIVTGSDEGIVRIYKNYTSIENCEIVSAWRAVNENLPASPRADLITDWHQSSGSLLVAGDLKMIRVWDLEKEYCVQDIGTKYQHAITSLTSEKKDGNILIAGFADGLMNMYDKRLPTRESLVATFQEHKSRILKCQFQNDFIGDCYTLVSGTVSGDVRVWDIRSPAHSQRVIDAIPGGIEMTALAIHDDAPLFACSYGFSILMA</sequence>
<dbReference type="InterPro" id="IPR001680">
    <property type="entry name" value="WD40_rpt"/>
</dbReference>
<comment type="caution">
    <text evidence="6">The sequence shown here is derived from an EMBL/GenBank/DDBJ whole genome shotgun (WGS) entry which is preliminary data.</text>
</comment>
<dbReference type="InterPro" id="IPR015943">
    <property type="entry name" value="WD40/YVTN_repeat-like_dom_sf"/>
</dbReference>
<dbReference type="Gene3D" id="2.130.10.10">
    <property type="entry name" value="YVTN repeat-like/Quinoprotein amine dehydrogenase"/>
    <property type="match status" value="2"/>
</dbReference>
<gene>
    <name evidence="6" type="ORF">HK100_011450</name>
</gene>
<dbReference type="Proteomes" id="UP001211907">
    <property type="component" value="Unassembled WGS sequence"/>
</dbReference>
<keyword evidence="2 4" id="KW-0853">WD repeat</keyword>
<dbReference type="Pfam" id="PF00400">
    <property type="entry name" value="WD40"/>
    <property type="match status" value="1"/>
</dbReference>
<dbReference type="GO" id="GO:0030307">
    <property type="term" value="P:positive regulation of cell growth"/>
    <property type="evidence" value="ECO:0007669"/>
    <property type="project" value="TreeGrafter"/>
</dbReference>
<organism evidence="6 7">
    <name type="scientific">Physocladia obscura</name>
    <dbReference type="NCBI Taxonomy" id="109957"/>
    <lineage>
        <taxon>Eukaryota</taxon>
        <taxon>Fungi</taxon>
        <taxon>Fungi incertae sedis</taxon>
        <taxon>Chytridiomycota</taxon>
        <taxon>Chytridiomycota incertae sedis</taxon>
        <taxon>Chytridiomycetes</taxon>
        <taxon>Chytridiales</taxon>
        <taxon>Chytriomycetaceae</taxon>
        <taxon>Physocladia</taxon>
    </lineage>
</organism>
<evidence type="ECO:0000256" key="1">
    <source>
        <dbReference type="ARBA" id="ARBA00009257"/>
    </source>
</evidence>
<accession>A0AAD5T189</accession>
<evidence type="ECO:0000313" key="7">
    <source>
        <dbReference type="Proteomes" id="UP001211907"/>
    </source>
</evidence>
<dbReference type="PANTHER" id="PTHR12848:SF16">
    <property type="entry name" value="REGULATORY-ASSOCIATED PROTEIN OF MTOR"/>
    <property type="match status" value="1"/>
</dbReference>
<dbReference type="GO" id="GO:0010506">
    <property type="term" value="P:regulation of autophagy"/>
    <property type="evidence" value="ECO:0007669"/>
    <property type="project" value="TreeGrafter"/>
</dbReference>
<dbReference type="GO" id="GO:0031929">
    <property type="term" value="P:TOR signaling"/>
    <property type="evidence" value="ECO:0007669"/>
    <property type="project" value="InterPro"/>
</dbReference>
<dbReference type="InterPro" id="IPR016024">
    <property type="entry name" value="ARM-type_fold"/>
</dbReference>
<dbReference type="GO" id="GO:0005737">
    <property type="term" value="C:cytoplasm"/>
    <property type="evidence" value="ECO:0007669"/>
    <property type="project" value="TreeGrafter"/>
</dbReference>
<dbReference type="PANTHER" id="PTHR12848">
    <property type="entry name" value="REGULATORY-ASSOCIATED PROTEIN OF MTOR"/>
    <property type="match status" value="1"/>
</dbReference>
<evidence type="ECO:0000259" key="5">
    <source>
        <dbReference type="SMART" id="SM01302"/>
    </source>
</evidence>
<dbReference type="InterPro" id="IPR029347">
    <property type="entry name" value="Raptor_N"/>
</dbReference>
<name>A0AAD5T189_9FUNG</name>
<keyword evidence="7" id="KW-1185">Reference proteome</keyword>
<dbReference type="EMBL" id="JADGJH010000708">
    <property type="protein sequence ID" value="KAJ3123892.1"/>
    <property type="molecule type" value="Genomic_DNA"/>
</dbReference>
<protein>
    <recommendedName>
        <fullName evidence="5">Raptor N-terminal CASPase-like domain-containing protein</fullName>
    </recommendedName>
</protein>
<dbReference type="Gene3D" id="1.25.10.10">
    <property type="entry name" value="Leucine-rich Repeat Variant"/>
    <property type="match status" value="1"/>
</dbReference>
<feature type="repeat" description="WD" evidence="4">
    <location>
        <begin position="1222"/>
        <end position="1267"/>
    </location>
</feature>
<comment type="similarity">
    <text evidence="1">Belongs to the WD repeat RAPTOR family.</text>
</comment>
<dbReference type="SUPFAM" id="SSF50978">
    <property type="entry name" value="WD40 repeat-like"/>
    <property type="match status" value="1"/>
</dbReference>
<dbReference type="GO" id="GO:0009267">
    <property type="term" value="P:cellular response to starvation"/>
    <property type="evidence" value="ECO:0007669"/>
    <property type="project" value="TreeGrafter"/>
</dbReference>
<keyword evidence="3" id="KW-0677">Repeat</keyword>
<evidence type="ECO:0000256" key="3">
    <source>
        <dbReference type="ARBA" id="ARBA00022737"/>
    </source>
</evidence>
<dbReference type="InterPro" id="IPR004083">
    <property type="entry name" value="Raptor"/>
</dbReference>
<dbReference type="InterPro" id="IPR011989">
    <property type="entry name" value="ARM-like"/>
</dbReference>
<dbReference type="GO" id="GO:0030674">
    <property type="term" value="F:protein-macromolecule adaptor activity"/>
    <property type="evidence" value="ECO:0007669"/>
    <property type="project" value="TreeGrafter"/>
</dbReference>
<dbReference type="GO" id="GO:0031931">
    <property type="term" value="C:TORC1 complex"/>
    <property type="evidence" value="ECO:0007669"/>
    <property type="project" value="InterPro"/>
</dbReference>
<dbReference type="SMART" id="SM00320">
    <property type="entry name" value="WD40"/>
    <property type="match status" value="5"/>
</dbReference>
<dbReference type="GO" id="GO:0071230">
    <property type="term" value="P:cellular response to amino acid stimulus"/>
    <property type="evidence" value="ECO:0007669"/>
    <property type="project" value="TreeGrafter"/>
</dbReference>
<dbReference type="PROSITE" id="PS50082">
    <property type="entry name" value="WD_REPEATS_2"/>
    <property type="match status" value="1"/>
</dbReference>
<proteinExistence type="inferred from homology"/>
<evidence type="ECO:0000313" key="6">
    <source>
        <dbReference type="EMBL" id="KAJ3123892.1"/>
    </source>
</evidence>